<feature type="signal peptide" evidence="1">
    <location>
        <begin position="1"/>
        <end position="20"/>
    </location>
</feature>
<gene>
    <name evidence="2" type="ORF">KZ699_24120</name>
</gene>
<name>A0ABY8RVZ0_9HYPH</name>
<dbReference type="EMBL" id="CP080389">
    <property type="protein sequence ID" value="WHO11757.1"/>
    <property type="molecule type" value="Genomic_DNA"/>
</dbReference>
<protein>
    <recommendedName>
        <fullName evidence="4">DUF3558 domain-containing protein</fullName>
    </recommendedName>
</protein>
<geneLocation type="plasmid" evidence="2 3">
    <name>pO132a</name>
</geneLocation>
<dbReference type="RefSeq" id="WP_077472602.1">
    <property type="nucleotide sequence ID" value="NZ_CP080389.1"/>
</dbReference>
<dbReference type="Proteomes" id="UP001225611">
    <property type="component" value="Plasmid pO132a"/>
</dbReference>
<reference evidence="2 3" key="1">
    <citation type="journal article" date="2023" name="Syst. Appl. Microbiol.">
        <title>Agrobacterium cucumeris sp. nov. isolated from crazy roots on cucumber (Cucumis sativus).</title>
        <authorList>
            <person name="Warabieda M."/>
            <person name="Kuzmanovic N."/>
            <person name="Trzcinski P."/>
            <person name="Pulawska J."/>
        </authorList>
    </citation>
    <scope>NUCLEOTIDE SEQUENCE [LARGE SCALE GENOMIC DNA]</scope>
    <source>
        <strain evidence="2 3">O132</strain>
    </source>
</reference>
<keyword evidence="2" id="KW-0614">Plasmid</keyword>
<evidence type="ECO:0000313" key="3">
    <source>
        <dbReference type="Proteomes" id="UP001225611"/>
    </source>
</evidence>
<organism evidence="2 3">
    <name type="scientific">Agrobacterium cucumeris</name>
    <dbReference type="NCBI Taxonomy" id="2862866"/>
    <lineage>
        <taxon>Bacteria</taxon>
        <taxon>Pseudomonadati</taxon>
        <taxon>Pseudomonadota</taxon>
        <taxon>Alphaproteobacteria</taxon>
        <taxon>Hyphomicrobiales</taxon>
        <taxon>Rhizobiaceae</taxon>
        <taxon>Rhizobium/Agrobacterium group</taxon>
        <taxon>Agrobacterium</taxon>
    </lineage>
</organism>
<keyword evidence="1" id="KW-0732">Signal</keyword>
<keyword evidence="3" id="KW-1185">Reference proteome</keyword>
<evidence type="ECO:0000313" key="2">
    <source>
        <dbReference type="EMBL" id="WHO11757.1"/>
    </source>
</evidence>
<accession>A0ABY8RVZ0</accession>
<evidence type="ECO:0000256" key="1">
    <source>
        <dbReference type="SAM" id="SignalP"/>
    </source>
</evidence>
<proteinExistence type="predicted"/>
<feature type="chain" id="PRO_5047116571" description="DUF3558 domain-containing protein" evidence="1">
    <location>
        <begin position="21"/>
        <end position="169"/>
    </location>
</feature>
<evidence type="ECO:0008006" key="4">
    <source>
        <dbReference type="Google" id="ProtNLM"/>
    </source>
</evidence>
<sequence length="169" mass="17892">MRKHAGLALLGLSIATTAIAADGAKAPGVSVNPNEPACLKVPAADMEQFVGAPARVRETNNGLCSWEGSRSGTYVKVMYFKGESLGIPAGAERAYFDQGIEIMKAENKPGELVEIPALGDSAWGLKITENPMNFYSVYTFKGKDSITIMSNGVGYDATVKIAQLAASRM</sequence>